<gene>
    <name evidence="5" type="ORF">HETSPECPRED_009727</name>
</gene>
<dbReference type="Proteomes" id="UP000664521">
    <property type="component" value="Unassembled WGS sequence"/>
</dbReference>
<evidence type="ECO:0000313" key="5">
    <source>
        <dbReference type="EMBL" id="CAF9935282.1"/>
    </source>
</evidence>
<evidence type="ECO:0000259" key="2">
    <source>
        <dbReference type="SMART" id="SM01214"/>
    </source>
</evidence>
<proteinExistence type="predicted"/>
<dbReference type="EMBL" id="CAJPDS010000081">
    <property type="protein sequence ID" value="CAF9935282.1"/>
    <property type="molecule type" value="Genomic_DNA"/>
</dbReference>
<sequence>MGILSPSFLLGAVVCLYLLSFVAFAILRIATGISIQRIGFNSLRRIAYTSRDGVRLDIRGFGLSIHKPTFAQPTWLSLRFTELKITIDAQALITRRSQKSAQQGGNPVNGTVQTPSSSSETPDHFQHHPKAGNSRSRTWKRLTQIKEEIKKLHEKIHWLSMVDVVATDTSLVLVDVGTFQVGTLQMAVDTRRKTVDRGRLFRHKQVPQTERRPAEWRFSVKSVLFTPVGRESQPLEVIDILALNIHGLLYKDRAGLRDASVSLKLGRVHIPYDDLVKCHKYIQKCWTSKDEMNTGSRDQDISISDVIEELDRPGSREANIVQTVSDSKEFISSILGGIQEIQIAVSFVGLTKDIQSLRRSGAPLYLNVSMNEIGIDMHRLDPKSPAHRMYFSSQDVAHQALIAAISIALSLSDGGDGLPERILYVPMATTTVKTTLPSKTVAVSEDKDAAERNANILFANLVVTSPSIDVDPRHMPLLLAMIRIRKSAASGSSPFAARGHHLIRRLLPKANIKFSIHEPVLRVTLPPADPTLRNTDEYDLLISTVSSISLNVESSHASAGELHYALVSDLRILLHQLYYQNAAGERHNLLLADAIELKVQVTASPELSLSAFANFQTFSVHMVRPELRDGLRQIVQQLSKQSEPGPSASQMSSRKTNGLRSLPTWLAHCQLQGSNFGVEVAGVDPEVSKSTRGVSLQLESWTTEYKARRTETLERPPSRRRRPSKSMVADVSAIPSPTPVEKIDASTNTTDGRRLAIHLRGFEGILVEETDVLEPESFISMPRFEVAFTTSSDNRGQIFHINSHIKALYVQYSLYRHYAIMIAVMTLRKVAAYDLHTAQTPEKGPSPSRAFGDKQAGPLEVITTDLKIEFFQLKASLPSDPPMMLQLFGMEAGQHRWAVPFTKCRLLRAYVEAPRIRKTWARILSLKSFRIDLREIRRRHGKTLIDEKCVDLSADFIRLGVPHQLVLHSVFDNFANVLKATEQMHHRFKTGTNEYILKKRPQQPKKVPRISIRSKAFLFDIEDGAFEWKLGCIYRSGLVEQKQRLAREEAYNAKVKNIDSAKHRRETSRPRDRSRSAHHPRRGKSGRSYKEGLKRRSSSSEAAPRGRSRSDRDAGVGRMRYDPKGECGMTGPATVANNEAWRRLQLHNAQSWKRRIDRTYGMQNAGIRAIRGMFWGHQDPGIDEGDENILAMNDRPGLMSTLISDLHIILDKPSFPLHEYPHFLHRVGKGMPLDMEYTLVIPLSVQIDMGEARMTLRDYPLPLIHVPAIRPGQSPRLPSWSLKTDFVIAEEYRGDRSTKEVQVEVVPPGKLGDSEAKRGFAIDVRRTVSPVKTYSDVQIAINSSAPTSITWGSSYQPAIQDMMMVIEGFSKPQVDPSDRVGFWDKLRLSVHSRVNVAWKGDGDVLLKLKGTRDPYVVTGHGAGFVMCWRNNVHWGIHADDDPKKFMSVTSGEYVLAIPDYSHQARETSSGVGHDTDSVSSRSSNKDGSKFKKVVMKLSGNVRWLAGLVLERNVPGGGRSFEFAPHYDVVLTTPDRAKAPPGQLYDAFDGFRSNHIHLSLAVTAPLDRDWTVNNTTPSTSYNAVHMTPKFFTHFFDWWSMFSGVMSLPIRQGKLFPGVEKSSKKFGRHLATFKYNLLLSPLFITHMYIHKDVEDYAEDSVSATGLKLRLDSFMLDLHQRREEFAAQGKAPGKQMRTSGMRINEAQLDFITADLRAVSASIAGPSSEEVERATDSDLASYQQPGFTADMSRFTIPDNDFSWVDMDDFVELDWILPSQSNPQTKIMPLAFAPRFTYFRQTDHRDSTSGDIQRNSPFGNEPTHYCVMSQDNDPRKIQCLLIEERIERINEQLAVHGRTLGEQELRVVRDGNRDGSLKERYEILLEQGQILQGKKGFLQRMLRRLQSRITQNDAWDSGMGSAENDADDSDDPDEHDDPETRGIEGSPLAGSVSQFNNRFIVHNSQIKWNNSLRNIILRYVHQVSQRRGFIYYMTRRAVKFILDIVEEQSKSKSSPFDRSESGATTPTSEHSPVAQSKESNGDITLGDRIQELLHDNKRAVDANDPDMSIYATRQRSNTADIEKDISTEFTPMNSYHVKLIAPQIQLQSEKNAKSVLLVTAKGMQLKVIQVMDKDRMADDVSGLVQRRFSVDMDSVQFFVSNQKNLMQFLNLHSGNRYGTPKGSAWPPWVPFEVNFDFDLNPFGFCRVVQKTSASLRYDKYNTLRLKYNDEVNSGTSRSGHSPENPESRIDHLWVDFPHIRAICDSAQYYTMYVIVLDLLLYSEPLEKVRSERLEKIMLASDFSDLRGAPEMVIRLQERIRQLEEIKSYFAIHAKFLDRQGWQDRLSVEQDLTSCEDELFFMMKAITTSQRKNEDRTQTSQTTGLLRWYLTASEMVWHLIRDKNEPLMEIQLKGALYDRTDNSDGSNDNTMEIQRVHGLNLLPNALYPEMLAPYTEKGKQIEDGQEQKMLQVRWHMLEAIAGIPVLDQFEVTLHPLRVQLEREIGKKLFEYIFPGVGTGKEKDGSFSPFLVKNMNPVEDEDEDSDVETHHSIPDTTRLGSTGSSDEQHTRSGSLEMRLRPTEGFAHSSNHSLSRPDRYKQGVIHSKGDTHHFRLFQHSDRSHSATRLPISRKSSRESVSALGRTSHDASSSSLSAMNGGPEKPKRFKLHRSSSQAGSTEKDKPSDDLTLMMSRASNYMTLAYVKVPSVVLCLSYKGRGDRNIEDVHNFVFRMPVLEYRNKTWSNLDLALRLKKDVIRALISHTGAIIGNKFSKHRPNKNQLSRLREHAHSSTVLPNTSSLLNVASTSRHPRSPIGESLRTSSASTISQLQRSDSFASSFSSSVAPSGDRSRPPSIRETEDGSKEAHSPPSSMRRSNFIRRFTSESPGKKDKETNGEEVDDGTRKKSVMLLGKKFLGSLNQ</sequence>
<feature type="region of interest" description="Disordered" evidence="1">
    <location>
        <begin position="1465"/>
        <end position="1486"/>
    </location>
</feature>
<dbReference type="SMART" id="SM01214">
    <property type="entry name" value="Fmp27_GFWDK"/>
    <property type="match status" value="1"/>
</dbReference>
<dbReference type="InterPro" id="IPR019449">
    <property type="entry name" value="FMP27_WPPW_RBG"/>
</dbReference>
<feature type="region of interest" description="Disordered" evidence="1">
    <location>
        <begin position="96"/>
        <end position="138"/>
    </location>
</feature>
<feature type="compositionally biased region" description="Basic and acidic residues" evidence="1">
    <location>
        <begin position="706"/>
        <end position="717"/>
    </location>
</feature>
<feature type="region of interest" description="Disordered" evidence="1">
    <location>
        <begin position="1056"/>
        <end position="1132"/>
    </location>
</feature>
<evidence type="ECO:0000256" key="1">
    <source>
        <dbReference type="SAM" id="MobiDB-lite"/>
    </source>
</evidence>
<feature type="compositionally biased region" description="Basic and acidic residues" evidence="1">
    <location>
        <begin position="2006"/>
        <end position="2015"/>
    </location>
</feature>
<dbReference type="InterPro" id="IPR019415">
    <property type="entry name" value="FMP27_SW_RBG"/>
</dbReference>
<dbReference type="PANTHER" id="PTHR15678:SF6">
    <property type="entry name" value="BRIDGE-LIKE LIPID TRANSFER PROTEIN FAMILY MEMBER 2"/>
    <property type="match status" value="1"/>
</dbReference>
<feature type="region of interest" description="Disordered" evidence="1">
    <location>
        <begin position="2608"/>
        <end position="2680"/>
    </location>
</feature>
<feature type="compositionally biased region" description="Polar residues" evidence="1">
    <location>
        <begin position="2547"/>
        <end position="2558"/>
    </location>
</feature>
<dbReference type="SMART" id="SM01215">
    <property type="entry name" value="Fmp27_SW"/>
    <property type="match status" value="1"/>
</dbReference>
<dbReference type="PANTHER" id="PTHR15678">
    <property type="entry name" value="ANTIGEN MLAA-22-RELATED"/>
    <property type="match status" value="1"/>
</dbReference>
<feature type="region of interest" description="Disordered" evidence="1">
    <location>
        <begin position="706"/>
        <end position="746"/>
    </location>
</feature>
<organism evidence="5 6">
    <name type="scientific">Heterodermia speciosa</name>
    <dbReference type="NCBI Taxonomy" id="116794"/>
    <lineage>
        <taxon>Eukaryota</taxon>
        <taxon>Fungi</taxon>
        <taxon>Dikarya</taxon>
        <taxon>Ascomycota</taxon>
        <taxon>Pezizomycotina</taxon>
        <taxon>Lecanoromycetes</taxon>
        <taxon>OSLEUM clade</taxon>
        <taxon>Lecanoromycetidae</taxon>
        <taxon>Caliciales</taxon>
        <taxon>Physciaceae</taxon>
        <taxon>Heterodermia</taxon>
    </lineage>
</organism>
<evidence type="ECO:0000259" key="4">
    <source>
        <dbReference type="SMART" id="SM01216"/>
    </source>
</evidence>
<evidence type="ECO:0008006" key="7">
    <source>
        <dbReference type="Google" id="ProtNLM"/>
    </source>
</evidence>
<feature type="compositionally biased region" description="Acidic residues" evidence="1">
    <location>
        <begin position="1919"/>
        <end position="1932"/>
    </location>
</feature>
<feature type="compositionally biased region" description="Polar residues" evidence="1">
    <location>
        <begin position="99"/>
        <end position="120"/>
    </location>
</feature>
<feature type="compositionally biased region" description="Basic and acidic residues" evidence="1">
    <location>
        <begin position="2842"/>
        <end position="2860"/>
    </location>
</feature>
<feature type="compositionally biased region" description="Basic and acidic residues" evidence="1">
    <location>
        <begin position="1108"/>
        <end position="1125"/>
    </location>
</feature>
<dbReference type="InterPro" id="IPR019441">
    <property type="entry name" value="FMP27/BLTP2/Hobbit_GFWDK_RBG"/>
</dbReference>
<feature type="domain" description="FMP27/BLTP2/Hobbit GFWDK motif-containing RBG unit" evidence="2">
    <location>
        <begin position="1258"/>
        <end position="1417"/>
    </location>
</feature>
<protein>
    <recommendedName>
        <fullName evidence="7">FMP27 GFWDK domain-containing protein</fullName>
    </recommendedName>
</protein>
<dbReference type="InterPro" id="IPR045167">
    <property type="entry name" value="Hobbit"/>
</dbReference>
<name>A0A8H3G638_9LECA</name>
<reference evidence="5" key="1">
    <citation type="submission" date="2021-03" db="EMBL/GenBank/DDBJ databases">
        <authorList>
            <person name="Tagirdzhanova G."/>
        </authorList>
    </citation>
    <scope>NUCLEOTIDE SEQUENCE</scope>
</reference>
<dbReference type="Pfam" id="PF10344">
    <property type="entry name" value="Hobbit"/>
    <property type="match status" value="1"/>
</dbReference>
<evidence type="ECO:0000259" key="3">
    <source>
        <dbReference type="SMART" id="SM01215"/>
    </source>
</evidence>
<feature type="domain" description="FMP27 SW motif-containing RBG unit" evidence="3">
    <location>
        <begin position="1139"/>
        <end position="1240"/>
    </location>
</feature>
<accession>A0A8H3G638</accession>
<feature type="compositionally biased region" description="Basic and acidic residues" evidence="1">
    <location>
        <begin position="1056"/>
        <end position="1075"/>
    </location>
</feature>
<keyword evidence="6" id="KW-1185">Reference proteome</keyword>
<dbReference type="SMART" id="SM01216">
    <property type="entry name" value="Fmp27_WPPW"/>
    <property type="match status" value="1"/>
</dbReference>
<feature type="region of interest" description="Disordered" evidence="1">
    <location>
        <begin position="1908"/>
        <end position="1944"/>
    </location>
</feature>
<feature type="compositionally biased region" description="Polar residues" evidence="1">
    <location>
        <begin position="2016"/>
        <end position="2036"/>
    </location>
</feature>
<evidence type="ECO:0000313" key="6">
    <source>
        <dbReference type="Proteomes" id="UP000664521"/>
    </source>
</evidence>
<comment type="caution">
    <text evidence="5">The sequence shown here is derived from an EMBL/GenBank/DDBJ whole genome shotgun (WGS) entry which is preliminary data.</text>
</comment>
<feature type="region of interest" description="Disordered" evidence="1">
    <location>
        <begin position="2006"/>
        <end position="2036"/>
    </location>
</feature>
<feature type="compositionally biased region" description="Low complexity" evidence="1">
    <location>
        <begin position="2826"/>
        <end position="2840"/>
    </location>
</feature>
<feature type="compositionally biased region" description="Basic residues" evidence="1">
    <location>
        <begin position="1076"/>
        <end position="1087"/>
    </location>
</feature>
<feature type="region of interest" description="Disordered" evidence="1">
    <location>
        <begin position="2533"/>
        <end position="2571"/>
    </location>
</feature>
<dbReference type="OrthoDB" id="1562405at2759"/>
<feature type="domain" description="FMP27 WPPW motif-containing RBG unit" evidence="4">
    <location>
        <begin position="1663"/>
        <end position="2189"/>
    </location>
</feature>
<feature type="region of interest" description="Disordered" evidence="1">
    <location>
        <begin position="2765"/>
        <end position="2899"/>
    </location>
</feature>
<feature type="compositionally biased region" description="Polar residues" evidence="1">
    <location>
        <begin position="2812"/>
        <end position="2825"/>
    </location>
</feature>
<feature type="compositionally biased region" description="Polar residues" evidence="1">
    <location>
        <begin position="2784"/>
        <end position="2801"/>
    </location>
</feature>